<reference evidence="1 2" key="1">
    <citation type="submission" date="2020-08" db="EMBL/GenBank/DDBJ databases">
        <title>Genomic Encyclopedia of Type Strains, Phase IV (KMG-IV): sequencing the most valuable type-strain genomes for metagenomic binning, comparative biology and taxonomic classification.</title>
        <authorList>
            <person name="Goeker M."/>
        </authorList>
    </citation>
    <scope>NUCLEOTIDE SEQUENCE [LARGE SCALE GENOMIC DNA]</scope>
    <source>
        <strain evidence="1 2">DSM 102234</strain>
    </source>
</reference>
<dbReference type="EMBL" id="JACIEI010000001">
    <property type="protein sequence ID" value="MBB3992581.1"/>
    <property type="molecule type" value="Genomic_DNA"/>
</dbReference>
<dbReference type="AlphaFoldDB" id="A0A7W6GY65"/>
<name>A0A7W6GY65_9RHOB</name>
<sequence length="54" mass="5953">MLTIFADSFVTASRVTVKTGPVLPDSVTSKRPGLLKRLLHHLKAGRTLKKTEHV</sequence>
<proteinExistence type="predicted"/>
<accession>A0A7W6GY65</accession>
<organism evidence="1 2">
    <name type="scientific">Sulfitobacter undariae</name>
    <dbReference type="NCBI Taxonomy" id="1563671"/>
    <lineage>
        <taxon>Bacteria</taxon>
        <taxon>Pseudomonadati</taxon>
        <taxon>Pseudomonadota</taxon>
        <taxon>Alphaproteobacteria</taxon>
        <taxon>Rhodobacterales</taxon>
        <taxon>Roseobacteraceae</taxon>
        <taxon>Sulfitobacter</taxon>
    </lineage>
</organism>
<evidence type="ECO:0000313" key="2">
    <source>
        <dbReference type="Proteomes" id="UP000530268"/>
    </source>
</evidence>
<protein>
    <submittedName>
        <fullName evidence="1">Uncharacterized protein</fullName>
    </submittedName>
</protein>
<comment type="caution">
    <text evidence="1">The sequence shown here is derived from an EMBL/GenBank/DDBJ whole genome shotgun (WGS) entry which is preliminary data.</text>
</comment>
<evidence type="ECO:0000313" key="1">
    <source>
        <dbReference type="EMBL" id="MBB3992581.1"/>
    </source>
</evidence>
<gene>
    <name evidence="1" type="ORF">GGR95_000200</name>
</gene>
<keyword evidence="2" id="KW-1185">Reference proteome</keyword>
<dbReference type="Proteomes" id="UP000530268">
    <property type="component" value="Unassembled WGS sequence"/>
</dbReference>